<feature type="compositionally biased region" description="Basic and acidic residues" evidence="1">
    <location>
        <begin position="557"/>
        <end position="587"/>
    </location>
</feature>
<feature type="compositionally biased region" description="Basic and acidic residues" evidence="1">
    <location>
        <begin position="528"/>
        <end position="537"/>
    </location>
</feature>
<feature type="region of interest" description="Disordered" evidence="1">
    <location>
        <begin position="55"/>
        <end position="215"/>
    </location>
</feature>
<organism evidence="2">
    <name type="scientific">Arion vulgaris</name>
    <dbReference type="NCBI Taxonomy" id="1028688"/>
    <lineage>
        <taxon>Eukaryota</taxon>
        <taxon>Metazoa</taxon>
        <taxon>Spiralia</taxon>
        <taxon>Lophotrochozoa</taxon>
        <taxon>Mollusca</taxon>
        <taxon>Gastropoda</taxon>
        <taxon>Heterobranchia</taxon>
        <taxon>Euthyneura</taxon>
        <taxon>Panpulmonata</taxon>
        <taxon>Eupulmonata</taxon>
        <taxon>Stylommatophora</taxon>
        <taxon>Helicina</taxon>
        <taxon>Arionoidea</taxon>
        <taxon>Arionidae</taxon>
        <taxon>Arion</taxon>
    </lineage>
</organism>
<feature type="compositionally biased region" description="Basic and acidic residues" evidence="1">
    <location>
        <begin position="55"/>
        <end position="71"/>
    </location>
</feature>
<protein>
    <submittedName>
        <fullName evidence="2">Uncharacterized protein</fullName>
    </submittedName>
</protein>
<feature type="compositionally biased region" description="Low complexity" evidence="1">
    <location>
        <begin position="177"/>
        <end position="190"/>
    </location>
</feature>
<feature type="non-terminal residue" evidence="2">
    <location>
        <position position="821"/>
    </location>
</feature>
<feature type="region of interest" description="Disordered" evidence="1">
    <location>
        <begin position="231"/>
        <end position="347"/>
    </location>
</feature>
<accession>A0A0B7AGY6</accession>
<gene>
    <name evidence="2" type="primary">ORF119959</name>
</gene>
<feature type="region of interest" description="Disordered" evidence="1">
    <location>
        <begin position="386"/>
        <end position="626"/>
    </location>
</feature>
<reference evidence="2" key="1">
    <citation type="submission" date="2014-12" db="EMBL/GenBank/DDBJ databases">
        <title>Insight into the proteome of Arion vulgaris.</title>
        <authorList>
            <person name="Aradska J."/>
            <person name="Bulat T."/>
            <person name="Smidak R."/>
            <person name="Sarate P."/>
            <person name="Gangsoo J."/>
            <person name="Sialana F."/>
            <person name="Bilban M."/>
            <person name="Lubec G."/>
        </authorList>
    </citation>
    <scope>NUCLEOTIDE SEQUENCE</scope>
    <source>
        <tissue evidence="2">Skin</tissue>
    </source>
</reference>
<evidence type="ECO:0000256" key="1">
    <source>
        <dbReference type="SAM" id="MobiDB-lite"/>
    </source>
</evidence>
<feature type="compositionally biased region" description="Polar residues" evidence="1">
    <location>
        <begin position="239"/>
        <end position="269"/>
    </location>
</feature>
<proteinExistence type="predicted"/>
<feature type="compositionally biased region" description="Basic and acidic residues" evidence="1">
    <location>
        <begin position="285"/>
        <end position="295"/>
    </location>
</feature>
<dbReference type="EMBL" id="HACG01033399">
    <property type="protein sequence ID" value="CEK80264.1"/>
    <property type="molecule type" value="Transcribed_RNA"/>
</dbReference>
<feature type="compositionally biased region" description="Basic residues" evidence="1">
    <location>
        <begin position="120"/>
        <end position="135"/>
    </location>
</feature>
<feature type="non-terminal residue" evidence="2">
    <location>
        <position position="1"/>
    </location>
</feature>
<feature type="compositionally biased region" description="Basic and acidic residues" evidence="1">
    <location>
        <begin position="386"/>
        <end position="435"/>
    </location>
</feature>
<feature type="compositionally biased region" description="Acidic residues" evidence="1">
    <location>
        <begin position="96"/>
        <end position="111"/>
    </location>
</feature>
<name>A0A0B7AGY6_9EUPU</name>
<feature type="compositionally biased region" description="Basic and acidic residues" evidence="1">
    <location>
        <begin position="459"/>
        <end position="479"/>
    </location>
</feature>
<evidence type="ECO:0000313" key="2">
    <source>
        <dbReference type="EMBL" id="CEK80264.1"/>
    </source>
</evidence>
<dbReference type="AlphaFoldDB" id="A0A0B7AGY6"/>
<feature type="region of interest" description="Disordered" evidence="1">
    <location>
        <begin position="1"/>
        <end position="37"/>
    </location>
</feature>
<feature type="compositionally biased region" description="Acidic residues" evidence="1">
    <location>
        <begin position="23"/>
        <end position="34"/>
    </location>
</feature>
<feature type="compositionally biased region" description="Acidic residues" evidence="1">
    <location>
        <begin position="140"/>
        <end position="150"/>
    </location>
</feature>
<sequence length="821" mass="92094">DIQFELMTTLANKHSHDGQKDGGDEEQSDNEESDEYWKKKPIKKNVTEKIQKMKIVEDEAGDKIRSDDGKIRLPMKKKTSKGELMKKISKRKQIEDENDESDDSSDSDEDTVLANLFKGEKRKKVAVSKSVGKKVKVAEKEEESSDEEESTPISKLKAQLKQKRKAEVKTTLSSQASPSFSIGSDKSSGSGHKRKLSSDDGASAHEAPLKIPKSIQIGKLAPALVNLVKQLPVPDRNPVKQSSTTAGVSPKVSKNTTQSNQPSLLTQNFRESKLVVNKGIASSHKSKDDIEEKLLKKQGLSENVKMKLSSLKKDTSKTSAKEITHHKHGKQSQSAGESPHSDKKMKEEIRQVVKVQVIRKPDGTVIKRKILVPEGRIIKEEERQRMLKASHEKSEKKLALEGKQRELVPGHKLKIKTDSNSGKKIDEKLASDGKQKTGIGHTSLADDARLKSKQNMNKLKSEHDKKVDHSSQKVDDLLKRGIIHKKKSHQPFGNRNVVKVSGKDLKVEPVQDAGIKPDQLKKRPNVQKFDEKLDVKRQKSKEHRKSSDSHKYHRDKSRSESQSKSDSVKVARRKSSESRNKNVERRSSTGGSSDAGKKNDEDDEPPALTPFTAIGKPKHRHHKPEQEVPVDLTMMDLFKPDSSLHLDQLRKDETYQDGKLCGQDDLSSQYSQDEYNIDSFVKPQNLMTVHLDHTYSKLSSPSVQNAEDQNVVDVAPDRDDIESISHKQMVIMDVNLPDQILEESDEPVVELTTDDFLGTWPDTKEELQLLVNKREVGSRPSILESLGMELKESGTEFRIVGQVEVGRSPVKTTEESLSITR</sequence>
<feature type="compositionally biased region" description="Basic and acidic residues" evidence="1">
    <location>
        <begin position="311"/>
        <end position="323"/>
    </location>
</feature>